<sequence length="158" mass="17221">MGFLKRMATILGFLHGNGEGGDRAENEDRAVGRDEPRHSASASAAAAHGVRRGFSVQVPVAVERPQVGPVLIPCEPEEGGVQRKKEENRNPLGGRGGRRGEEKELHTQGRGRGKRDDFRSPPRARGGGREATSHVDVVWSDFCEVHVGRRLEILDMIA</sequence>
<name>A0A843TRH1_COLES</name>
<organism evidence="2 3">
    <name type="scientific">Colocasia esculenta</name>
    <name type="common">Wild taro</name>
    <name type="synonym">Arum esculentum</name>
    <dbReference type="NCBI Taxonomy" id="4460"/>
    <lineage>
        <taxon>Eukaryota</taxon>
        <taxon>Viridiplantae</taxon>
        <taxon>Streptophyta</taxon>
        <taxon>Embryophyta</taxon>
        <taxon>Tracheophyta</taxon>
        <taxon>Spermatophyta</taxon>
        <taxon>Magnoliopsida</taxon>
        <taxon>Liliopsida</taxon>
        <taxon>Araceae</taxon>
        <taxon>Aroideae</taxon>
        <taxon>Colocasieae</taxon>
        <taxon>Colocasia</taxon>
    </lineage>
</organism>
<dbReference type="EMBL" id="NMUH01000196">
    <property type="protein sequence ID" value="MQL74188.1"/>
    <property type="molecule type" value="Genomic_DNA"/>
</dbReference>
<keyword evidence="3" id="KW-1185">Reference proteome</keyword>
<comment type="caution">
    <text evidence="2">The sequence shown here is derived from an EMBL/GenBank/DDBJ whole genome shotgun (WGS) entry which is preliminary data.</text>
</comment>
<dbReference type="OrthoDB" id="550279at2759"/>
<dbReference type="Proteomes" id="UP000652761">
    <property type="component" value="Unassembled WGS sequence"/>
</dbReference>
<accession>A0A843TRH1</accession>
<feature type="compositionally biased region" description="Basic and acidic residues" evidence="1">
    <location>
        <begin position="20"/>
        <end position="38"/>
    </location>
</feature>
<gene>
    <name evidence="2" type="ORF">Taro_006559</name>
</gene>
<evidence type="ECO:0000313" key="2">
    <source>
        <dbReference type="EMBL" id="MQL74188.1"/>
    </source>
</evidence>
<dbReference type="PANTHER" id="PTHR35750">
    <property type="entry name" value="PHOSPHOLIPID HYDROPEROXIDE GLUTATHIONE PEROXIDASE"/>
    <property type="match status" value="1"/>
</dbReference>
<feature type="region of interest" description="Disordered" evidence="1">
    <location>
        <begin position="13"/>
        <end position="52"/>
    </location>
</feature>
<evidence type="ECO:0000256" key="1">
    <source>
        <dbReference type="SAM" id="MobiDB-lite"/>
    </source>
</evidence>
<evidence type="ECO:0000313" key="3">
    <source>
        <dbReference type="Proteomes" id="UP000652761"/>
    </source>
</evidence>
<feature type="compositionally biased region" description="Basic and acidic residues" evidence="1">
    <location>
        <begin position="80"/>
        <end position="89"/>
    </location>
</feature>
<feature type="region of interest" description="Disordered" evidence="1">
    <location>
        <begin position="65"/>
        <end position="132"/>
    </location>
</feature>
<reference evidence="2" key="1">
    <citation type="submission" date="2017-07" db="EMBL/GenBank/DDBJ databases">
        <title>Taro Niue Genome Assembly and Annotation.</title>
        <authorList>
            <person name="Atibalentja N."/>
            <person name="Keating K."/>
            <person name="Fields C.J."/>
        </authorList>
    </citation>
    <scope>NUCLEOTIDE SEQUENCE</scope>
    <source>
        <strain evidence="2">Niue_2</strain>
        <tissue evidence="2">Leaf</tissue>
    </source>
</reference>
<proteinExistence type="predicted"/>
<dbReference type="PANTHER" id="PTHR35750:SF1">
    <property type="entry name" value="PHOSPHOLIPID HYDROPEROXIDE GLUTATHIONE PEROXIDASE"/>
    <property type="match status" value="1"/>
</dbReference>
<dbReference type="AlphaFoldDB" id="A0A843TRH1"/>
<protein>
    <submittedName>
        <fullName evidence="2">Uncharacterized protein</fullName>
    </submittedName>
</protein>
<feature type="compositionally biased region" description="Basic and acidic residues" evidence="1">
    <location>
        <begin position="98"/>
        <end position="107"/>
    </location>
</feature>